<comment type="caution">
    <text evidence="1">The sequence shown here is derived from an EMBL/GenBank/DDBJ whole genome shotgun (WGS) entry which is preliminary data.</text>
</comment>
<evidence type="ECO:0000313" key="1">
    <source>
        <dbReference type="EMBL" id="MBS8122149.1"/>
    </source>
</evidence>
<keyword evidence="2" id="KW-1185">Reference proteome</keyword>
<name>A0ABS5QP55_9BACT</name>
<reference evidence="1 2" key="1">
    <citation type="journal article" date="2021" name="Nat. Commun.">
        <title>Reductive evolution and unique predatory mode in the CPR bacterium Vampirococcus lugosii.</title>
        <authorList>
            <person name="Moreira D."/>
            <person name="Zivanovic Y."/>
            <person name="Lopez-Archilla A.I."/>
            <person name="Iniesto M."/>
            <person name="Lopez-Garcia P."/>
        </authorList>
    </citation>
    <scope>NUCLEOTIDE SEQUENCE [LARGE SCALE GENOMIC DNA]</scope>
    <source>
        <strain evidence="1">Chiprana</strain>
    </source>
</reference>
<accession>A0ABS5QP55</accession>
<dbReference type="Proteomes" id="UP000680365">
    <property type="component" value="Unassembled WGS sequence"/>
</dbReference>
<protein>
    <submittedName>
        <fullName evidence="1">Uncharacterized protein</fullName>
    </submittedName>
</protein>
<proteinExistence type="predicted"/>
<sequence length="46" mass="5581">MEIYEKICIKEALKLSLNALKLIKYKKMNYINCKQLYYFFNLGVEN</sequence>
<dbReference type="EMBL" id="JAEDAM010000045">
    <property type="protein sequence ID" value="MBS8122149.1"/>
    <property type="molecule type" value="Genomic_DNA"/>
</dbReference>
<gene>
    <name evidence="1" type="ORF">VAMP_125n9</name>
</gene>
<evidence type="ECO:0000313" key="2">
    <source>
        <dbReference type="Proteomes" id="UP000680365"/>
    </source>
</evidence>
<organism evidence="1 2">
    <name type="scientific">Candidatus Vampirococcus lugosii</name>
    <dbReference type="NCBI Taxonomy" id="2789015"/>
    <lineage>
        <taxon>Bacteria</taxon>
        <taxon>Candidatus Absconditibacteriota</taxon>
        <taxon>Vampirococcus</taxon>
    </lineage>
</organism>